<dbReference type="EMBL" id="LT556085">
    <property type="protein sequence ID" value="SBA06649.1"/>
    <property type="molecule type" value="Genomic_DNA"/>
</dbReference>
<proteinExistence type="predicted"/>
<gene>
    <name evidence="1" type="ORF">CITRO92_3751</name>
</gene>
<sequence>MFTGESRKITISDITGSDYHLRDITLRTKVSRMPSLMTDILTIVKESLLP</sequence>
<evidence type="ECO:0000313" key="1">
    <source>
        <dbReference type="EMBL" id="SBA06649.1"/>
    </source>
</evidence>
<dbReference type="AlphaFoldDB" id="A0AAX2BMH2"/>
<evidence type="ECO:0000313" key="2">
    <source>
        <dbReference type="Proteomes" id="UP000245995"/>
    </source>
</evidence>
<protein>
    <submittedName>
        <fullName evidence="1">Uncharacterized protein</fullName>
    </submittedName>
</protein>
<name>A0AAX2BMH2_CITAM</name>
<accession>A0AAX2BMH2</accession>
<reference evidence="1 2" key="1">
    <citation type="submission" date="2016-04" db="EMBL/GenBank/DDBJ databases">
        <authorList>
            <person name="Regsiter A."/>
            <person name="William W."/>
        </authorList>
    </citation>
    <scope>NUCLEOTIDE SEQUENCE [LARGE SCALE GENOMIC DNA]</scope>
    <source>
        <strain evidence="1 2">92</strain>
    </source>
</reference>
<dbReference type="Proteomes" id="UP000245995">
    <property type="component" value="Chromosome CITRO92"/>
</dbReference>
<organism evidence="1 2">
    <name type="scientific">Citrobacter amalonaticus</name>
    <dbReference type="NCBI Taxonomy" id="35703"/>
    <lineage>
        <taxon>Bacteria</taxon>
        <taxon>Pseudomonadati</taxon>
        <taxon>Pseudomonadota</taxon>
        <taxon>Gammaproteobacteria</taxon>
        <taxon>Enterobacterales</taxon>
        <taxon>Enterobacteriaceae</taxon>
        <taxon>Citrobacter</taxon>
    </lineage>
</organism>